<protein>
    <submittedName>
        <fullName evidence="1">Uncharacterized protein</fullName>
    </submittedName>
</protein>
<organism evidence="1 2">
    <name type="scientific">Canna indica</name>
    <name type="common">Indian-shot</name>
    <dbReference type="NCBI Taxonomy" id="4628"/>
    <lineage>
        <taxon>Eukaryota</taxon>
        <taxon>Viridiplantae</taxon>
        <taxon>Streptophyta</taxon>
        <taxon>Embryophyta</taxon>
        <taxon>Tracheophyta</taxon>
        <taxon>Spermatophyta</taxon>
        <taxon>Magnoliopsida</taxon>
        <taxon>Liliopsida</taxon>
        <taxon>Zingiberales</taxon>
        <taxon>Cannaceae</taxon>
        <taxon>Canna</taxon>
    </lineage>
</organism>
<evidence type="ECO:0000313" key="2">
    <source>
        <dbReference type="Proteomes" id="UP001327560"/>
    </source>
</evidence>
<sequence>MCVRSLCSSLAGGQGIIIVRRCTCQVAAIRTSIKLSQAYLNSPFIHRAQNVVERGLAVKQRLQGDMTGKEGDTSNGLNTRENRCLSSNRKVTAQLSSAQLSWVLSNSPAGFLFRQQQLRDLNQFRISFLIEDCRRSSCPL</sequence>
<proteinExistence type="predicted"/>
<dbReference type="Proteomes" id="UP001327560">
    <property type="component" value="Chromosome 1"/>
</dbReference>
<dbReference type="AlphaFoldDB" id="A0AAQ3JMF8"/>
<accession>A0AAQ3JMF8</accession>
<dbReference type="EMBL" id="CP136890">
    <property type="protein sequence ID" value="WOK91544.1"/>
    <property type="molecule type" value="Genomic_DNA"/>
</dbReference>
<evidence type="ECO:0000313" key="1">
    <source>
        <dbReference type="EMBL" id="WOK91544.1"/>
    </source>
</evidence>
<reference evidence="1 2" key="1">
    <citation type="submission" date="2023-10" db="EMBL/GenBank/DDBJ databases">
        <title>Chromosome-scale genome assembly provides insights into flower coloration mechanisms of Canna indica.</title>
        <authorList>
            <person name="Li C."/>
        </authorList>
    </citation>
    <scope>NUCLEOTIDE SEQUENCE [LARGE SCALE GENOMIC DNA]</scope>
    <source>
        <tissue evidence="1">Flower</tissue>
    </source>
</reference>
<gene>
    <name evidence="1" type="ORF">Cni_G00235</name>
</gene>
<name>A0AAQ3JMF8_9LILI</name>
<keyword evidence="2" id="KW-1185">Reference proteome</keyword>